<dbReference type="InterPro" id="IPR013149">
    <property type="entry name" value="ADH-like_C"/>
</dbReference>
<gene>
    <name evidence="2" type="ordered locus">Mmcs_1554</name>
</gene>
<dbReference type="SUPFAM" id="SSF50129">
    <property type="entry name" value="GroES-like"/>
    <property type="match status" value="1"/>
</dbReference>
<dbReference type="InterPro" id="IPR013154">
    <property type="entry name" value="ADH-like_N"/>
</dbReference>
<proteinExistence type="predicted"/>
<accession>A0A5Q5BHC1</accession>
<dbReference type="InterPro" id="IPR036291">
    <property type="entry name" value="NAD(P)-bd_dom_sf"/>
</dbReference>
<name>A0A5Q5BHC1_MYCSS</name>
<dbReference type="Pfam" id="PF00107">
    <property type="entry name" value="ADH_zinc_N"/>
    <property type="match status" value="1"/>
</dbReference>
<dbReference type="SMART" id="SM00829">
    <property type="entry name" value="PKS_ER"/>
    <property type="match status" value="1"/>
</dbReference>
<dbReference type="GO" id="GO:0016491">
    <property type="term" value="F:oxidoreductase activity"/>
    <property type="evidence" value="ECO:0007669"/>
    <property type="project" value="InterPro"/>
</dbReference>
<protein>
    <submittedName>
        <fullName evidence="2">Alcohol dehydrogenase, zinc-binding protein</fullName>
    </submittedName>
</protein>
<dbReference type="InterPro" id="IPR011032">
    <property type="entry name" value="GroES-like_sf"/>
</dbReference>
<evidence type="ECO:0000259" key="1">
    <source>
        <dbReference type="SMART" id="SM00829"/>
    </source>
</evidence>
<dbReference type="InterPro" id="IPR020843">
    <property type="entry name" value="ER"/>
</dbReference>
<dbReference type="Gene3D" id="3.40.50.720">
    <property type="entry name" value="NAD(P)-binding Rossmann-like Domain"/>
    <property type="match status" value="1"/>
</dbReference>
<organism evidence="2">
    <name type="scientific">Mycobacterium sp. (strain MCS)</name>
    <dbReference type="NCBI Taxonomy" id="164756"/>
    <lineage>
        <taxon>Bacteria</taxon>
        <taxon>Bacillati</taxon>
        <taxon>Actinomycetota</taxon>
        <taxon>Actinomycetes</taxon>
        <taxon>Mycobacteriales</taxon>
        <taxon>Mycobacteriaceae</taxon>
        <taxon>Mycobacterium</taxon>
    </lineage>
</organism>
<dbReference type="PANTHER" id="PTHR43677">
    <property type="entry name" value="SHORT-CHAIN DEHYDROGENASE/REDUCTASE"/>
    <property type="match status" value="1"/>
</dbReference>
<dbReference type="CDD" id="cd08241">
    <property type="entry name" value="QOR1"/>
    <property type="match status" value="1"/>
</dbReference>
<sequence>MVPVDGRKATMRAVQIDRLDGPGSVQVVDVDEPDSADGVLIDVHAAGVAFPDALLTRGLYQYKPDLPFTPGAEIAGVVRSAPAGSGVSPGDRVAGLTMLSGGMAEVIALAPDRVFPLPDAVSFEAGAGLLFNDLTVHCALRTRGRLAKGETVLVHGAAGGIGTSTLRLAPAFGAGRTIAVVSTEEKIPVAQAAGADEVVLADGFKDAVKELTDGRGVDVVVDPVGGDRFTDSLRSLAPGGRLLVIGFTGGEIPTVKVNRLLLNNVDVVGVGWGAWTFAHPGYVREQWAELEPLLASGAVSAPQPDVFPLERAAEAIAALENRSAKGKVVIAVR</sequence>
<dbReference type="Gene3D" id="3.90.180.10">
    <property type="entry name" value="Medium-chain alcohol dehydrogenases, catalytic domain"/>
    <property type="match status" value="1"/>
</dbReference>
<reference evidence="2" key="1">
    <citation type="submission" date="2006-06" db="EMBL/GenBank/DDBJ databases">
        <title>Complete sequence of chromosome of Mycobacterium sp. MCS.</title>
        <authorList>
            <consortium name="US DOE Joint Genome Institute"/>
            <person name="Copeland A."/>
            <person name="Lucas S."/>
            <person name="Lapidus A."/>
            <person name="Barry K."/>
            <person name="Detter J.C."/>
            <person name="Glavina del Rio T."/>
            <person name="Hammon N."/>
            <person name="Israni S."/>
            <person name="Dalin E."/>
            <person name="Tice H."/>
            <person name="Pitluck S."/>
            <person name="Martinez M."/>
            <person name="Schmutz J."/>
            <person name="Larimer F."/>
            <person name="Land M."/>
            <person name="Hauser L."/>
            <person name="Kyrpides N."/>
            <person name="Kim E."/>
            <person name="Miller C.D."/>
            <person name="Hughes J.E."/>
            <person name="Anderson A.J."/>
            <person name="Sims R.C."/>
            <person name="Richardson P."/>
        </authorList>
    </citation>
    <scope>NUCLEOTIDE SEQUENCE [LARGE SCALE GENOMIC DNA]</scope>
    <source>
        <strain evidence="2">MCS</strain>
    </source>
</reference>
<dbReference type="PANTHER" id="PTHR43677:SF4">
    <property type="entry name" value="QUINONE OXIDOREDUCTASE-LIKE PROTEIN 2"/>
    <property type="match status" value="1"/>
</dbReference>
<dbReference type="AlphaFoldDB" id="A0A5Q5BHC1"/>
<dbReference type="SUPFAM" id="SSF51735">
    <property type="entry name" value="NAD(P)-binding Rossmann-fold domains"/>
    <property type="match status" value="1"/>
</dbReference>
<dbReference type="Pfam" id="PF08240">
    <property type="entry name" value="ADH_N"/>
    <property type="match status" value="1"/>
</dbReference>
<feature type="domain" description="Enoyl reductase (ER)" evidence="1">
    <location>
        <begin position="17"/>
        <end position="330"/>
    </location>
</feature>
<evidence type="ECO:0000313" key="2">
    <source>
        <dbReference type="EMBL" id="ABG07665.1"/>
    </source>
</evidence>
<dbReference type="EMBL" id="CP000384">
    <property type="protein sequence ID" value="ABG07665.1"/>
    <property type="molecule type" value="Genomic_DNA"/>
</dbReference>
<dbReference type="KEGG" id="mmc:Mmcs_1554"/>
<dbReference type="InterPro" id="IPR051397">
    <property type="entry name" value="Zn-ADH-like_protein"/>
</dbReference>